<dbReference type="Proteomes" id="UP000636479">
    <property type="component" value="Unassembled WGS sequence"/>
</dbReference>
<evidence type="ECO:0000256" key="1">
    <source>
        <dbReference type="ARBA" id="ARBA00022737"/>
    </source>
</evidence>
<proteinExistence type="predicted"/>
<evidence type="ECO:0000259" key="3">
    <source>
        <dbReference type="Pfam" id="PF24883"/>
    </source>
</evidence>
<dbReference type="PANTHER" id="PTHR10039:SF16">
    <property type="entry name" value="GPI INOSITOL-DEACYLASE"/>
    <property type="match status" value="1"/>
</dbReference>
<accession>A0A8H6S0R4</accession>
<dbReference type="GeneID" id="59351632"/>
<comment type="caution">
    <text evidence="4">The sequence shown here is derived from an EMBL/GenBank/DDBJ whole genome shotgun (WGS) entry which is preliminary data.</text>
</comment>
<gene>
    <name evidence="4" type="ORF">MIND_01263400</name>
</gene>
<keyword evidence="1" id="KW-0677">Repeat</keyword>
<evidence type="ECO:0000313" key="4">
    <source>
        <dbReference type="EMBL" id="KAF7291200.1"/>
    </source>
</evidence>
<sequence length="123" mass="13334">MSTNWMSDSDVPPGINLRLYGGTGGAGGAGGHHGGQGGTGQGATVNFNDYRTYTAPDGPERSKVINWISPINMFPRHQAIQNERQENTSDWLLQHPEFLGWKEHSGRILWCSGIPGMGKTVLV</sequence>
<name>A0A8H6S0R4_9AGAR</name>
<dbReference type="PANTHER" id="PTHR10039">
    <property type="entry name" value="AMELOGENIN"/>
    <property type="match status" value="1"/>
</dbReference>
<feature type="region of interest" description="Disordered" evidence="2">
    <location>
        <begin position="16"/>
        <end position="44"/>
    </location>
</feature>
<organism evidence="4 5">
    <name type="scientific">Mycena indigotica</name>
    <dbReference type="NCBI Taxonomy" id="2126181"/>
    <lineage>
        <taxon>Eukaryota</taxon>
        <taxon>Fungi</taxon>
        <taxon>Dikarya</taxon>
        <taxon>Basidiomycota</taxon>
        <taxon>Agaricomycotina</taxon>
        <taxon>Agaricomycetes</taxon>
        <taxon>Agaricomycetidae</taxon>
        <taxon>Agaricales</taxon>
        <taxon>Marasmiineae</taxon>
        <taxon>Mycenaceae</taxon>
        <taxon>Mycena</taxon>
    </lineage>
</organism>
<dbReference type="OrthoDB" id="448455at2759"/>
<dbReference type="Pfam" id="PF24883">
    <property type="entry name" value="NPHP3_N"/>
    <property type="match status" value="1"/>
</dbReference>
<dbReference type="AlphaFoldDB" id="A0A8H6S0R4"/>
<keyword evidence="5" id="KW-1185">Reference proteome</keyword>
<dbReference type="RefSeq" id="XP_037214322.1">
    <property type="nucleotide sequence ID" value="XM_037369116.1"/>
</dbReference>
<feature type="domain" description="Nephrocystin 3-like N-terminal" evidence="3">
    <location>
        <begin position="87"/>
        <end position="122"/>
    </location>
</feature>
<evidence type="ECO:0000256" key="2">
    <source>
        <dbReference type="SAM" id="MobiDB-lite"/>
    </source>
</evidence>
<protein>
    <submittedName>
        <fullName evidence="4">ANK-REP-REGION domain-containing protein</fullName>
    </submittedName>
</protein>
<dbReference type="EMBL" id="JACAZF010000013">
    <property type="protein sequence ID" value="KAF7291200.1"/>
    <property type="molecule type" value="Genomic_DNA"/>
</dbReference>
<evidence type="ECO:0000313" key="5">
    <source>
        <dbReference type="Proteomes" id="UP000636479"/>
    </source>
</evidence>
<dbReference type="InterPro" id="IPR056884">
    <property type="entry name" value="NPHP3-like_N"/>
</dbReference>
<reference evidence="4" key="1">
    <citation type="submission" date="2020-05" db="EMBL/GenBank/DDBJ databases">
        <title>Mycena genomes resolve the evolution of fungal bioluminescence.</title>
        <authorList>
            <person name="Tsai I.J."/>
        </authorList>
    </citation>
    <scope>NUCLEOTIDE SEQUENCE</scope>
    <source>
        <strain evidence="4">171206Taipei</strain>
    </source>
</reference>
<feature type="compositionally biased region" description="Gly residues" evidence="2">
    <location>
        <begin position="21"/>
        <end position="41"/>
    </location>
</feature>